<dbReference type="GO" id="GO:0005506">
    <property type="term" value="F:iron ion binding"/>
    <property type="evidence" value="ECO:0007669"/>
    <property type="project" value="InterPro"/>
</dbReference>
<dbReference type="Gene3D" id="1.10.630.10">
    <property type="entry name" value="Cytochrome P450"/>
    <property type="match status" value="1"/>
</dbReference>
<sequence>SNSIFKEENLVACVLDLLVAGTETTATTLRWALLYMALHPEIQ</sequence>
<feature type="non-terminal residue" evidence="5">
    <location>
        <position position="1"/>
    </location>
</feature>
<dbReference type="EMBL" id="KK698753">
    <property type="protein sequence ID" value="KFQ25985.1"/>
    <property type="molecule type" value="Genomic_DNA"/>
</dbReference>
<dbReference type="GO" id="GO:0020037">
    <property type="term" value="F:heme binding"/>
    <property type="evidence" value="ECO:0007669"/>
    <property type="project" value="InterPro"/>
</dbReference>
<dbReference type="InterPro" id="IPR001128">
    <property type="entry name" value="Cyt_P450"/>
</dbReference>
<dbReference type="GO" id="GO:0006082">
    <property type="term" value="P:organic acid metabolic process"/>
    <property type="evidence" value="ECO:0007669"/>
    <property type="project" value="TreeGrafter"/>
</dbReference>
<dbReference type="PANTHER" id="PTHR24300">
    <property type="entry name" value="CYTOCHROME P450 508A4-RELATED"/>
    <property type="match status" value="1"/>
</dbReference>
<comment type="cofactor">
    <cofactor evidence="1">
        <name>heme</name>
        <dbReference type="ChEBI" id="CHEBI:30413"/>
    </cofactor>
</comment>
<gene>
    <name evidence="5" type="ORF">N331_04443</name>
</gene>
<keyword evidence="3" id="KW-0479">Metal-binding</keyword>
<name>A0A091QHR4_MERNU</name>
<dbReference type="GO" id="GO:0005737">
    <property type="term" value="C:cytoplasm"/>
    <property type="evidence" value="ECO:0007669"/>
    <property type="project" value="TreeGrafter"/>
</dbReference>
<evidence type="ECO:0000313" key="6">
    <source>
        <dbReference type="Proteomes" id="UP000052967"/>
    </source>
</evidence>
<dbReference type="GO" id="GO:0006805">
    <property type="term" value="P:xenobiotic metabolic process"/>
    <property type="evidence" value="ECO:0007669"/>
    <property type="project" value="TreeGrafter"/>
</dbReference>
<dbReference type="Proteomes" id="UP000052967">
    <property type="component" value="Unassembled WGS sequence"/>
</dbReference>
<accession>A0A091QHR4</accession>
<proteinExistence type="inferred from homology"/>
<keyword evidence="6" id="KW-1185">Reference proteome</keyword>
<dbReference type="SUPFAM" id="SSF48264">
    <property type="entry name" value="Cytochrome P450"/>
    <property type="match status" value="1"/>
</dbReference>
<dbReference type="PANTHER" id="PTHR24300:SF375">
    <property type="entry name" value="CYTOCHROME P450 FAMILY"/>
    <property type="match status" value="1"/>
</dbReference>
<dbReference type="PRINTS" id="PR00463">
    <property type="entry name" value="EP450I"/>
</dbReference>
<dbReference type="Pfam" id="PF00067">
    <property type="entry name" value="p450"/>
    <property type="match status" value="1"/>
</dbReference>
<evidence type="ECO:0000256" key="4">
    <source>
        <dbReference type="ARBA" id="ARBA00023004"/>
    </source>
</evidence>
<dbReference type="GO" id="GO:0016712">
    <property type="term" value="F:oxidoreductase activity, acting on paired donors, with incorporation or reduction of molecular oxygen, reduced flavin or flavoprotein as one donor, and incorporation of one atom of oxygen"/>
    <property type="evidence" value="ECO:0007669"/>
    <property type="project" value="TreeGrafter"/>
</dbReference>
<dbReference type="InterPro" id="IPR036396">
    <property type="entry name" value="Cyt_P450_sf"/>
</dbReference>
<feature type="non-terminal residue" evidence="5">
    <location>
        <position position="43"/>
    </location>
</feature>
<evidence type="ECO:0000313" key="5">
    <source>
        <dbReference type="EMBL" id="KFQ25985.1"/>
    </source>
</evidence>
<organism evidence="5 6">
    <name type="scientific">Merops nubicus</name>
    <name type="common">Northern carmine bee-eater</name>
    <dbReference type="NCBI Taxonomy" id="57421"/>
    <lineage>
        <taxon>Eukaryota</taxon>
        <taxon>Metazoa</taxon>
        <taxon>Chordata</taxon>
        <taxon>Craniata</taxon>
        <taxon>Vertebrata</taxon>
        <taxon>Euteleostomi</taxon>
        <taxon>Archelosauria</taxon>
        <taxon>Archosauria</taxon>
        <taxon>Dinosauria</taxon>
        <taxon>Saurischia</taxon>
        <taxon>Theropoda</taxon>
        <taxon>Coelurosauria</taxon>
        <taxon>Aves</taxon>
        <taxon>Neognathae</taxon>
        <taxon>Neoaves</taxon>
        <taxon>Telluraves</taxon>
        <taxon>Coraciimorphae</taxon>
        <taxon>Coraciiformes</taxon>
        <taxon>Meropidae</taxon>
        <taxon>Merops</taxon>
    </lineage>
</organism>
<evidence type="ECO:0000256" key="3">
    <source>
        <dbReference type="ARBA" id="ARBA00022723"/>
    </source>
</evidence>
<evidence type="ECO:0000256" key="1">
    <source>
        <dbReference type="ARBA" id="ARBA00001971"/>
    </source>
</evidence>
<reference evidence="5 6" key="1">
    <citation type="submission" date="2014-04" db="EMBL/GenBank/DDBJ databases">
        <title>Genome evolution of avian class.</title>
        <authorList>
            <person name="Zhang G."/>
            <person name="Li C."/>
        </authorList>
    </citation>
    <scope>NUCLEOTIDE SEQUENCE [LARGE SCALE GENOMIC DNA]</scope>
    <source>
        <strain evidence="5">BGI_N331</strain>
    </source>
</reference>
<evidence type="ECO:0000256" key="2">
    <source>
        <dbReference type="ARBA" id="ARBA00010617"/>
    </source>
</evidence>
<dbReference type="InterPro" id="IPR002401">
    <property type="entry name" value="Cyt_P450_E_grp-I"/>
</dbReference>
<protein>
    <submittedName>
        <fullName evidence="5">Cytochrome P450 2J2</fullName>
    </submittedName>
</protein>
<keyword evidence="4" id="KW-0408">Iron</keyword>
<comment type="similarity">
    <text evidence="2">Belongs to the cytochrome P450 family.</text>
</comment>
<dbReference type="InterPro" id="IPR050182">
    <property type="entry name" value="Cytochrome_P450_fam2"/>
</dbReference>
<dbReference type="AlphaFoldDB" id="A0A091QHR4"/>